<reference evidence="2" key="1">
    <citation type="submission" date="2025-08" db="UniProtKB">
        <authorList>
            <consortium name="RefSeq"/>
        </authorList>
    </citation>
    <scope>IDENTIFICATION</scope>
    <source>
        <tissue evidence="2">Whole body</tissue>
    </source>
</reference>
<evidence type="ECO:0000313" key="2">
    <source>
        <dbReference type="RefSeq" id="XP_024888168.1"/>
    </source>
</evidence>
<dbReference type="RefSeq" id="XP_024888168.1">
    <property type="nucleotide sequence ID" value="XM_025032400.1"/>
</dbReference>
<sequence>MPLPTDMEAKLLRQIVLAGMADLKEDQDKAKWKYALEVRYEHHQKWRNLCSCIFRTFYGKSVRNRWFIKRCTKRIRCILMRGVTAIEPE</sequence>
<keyword evidence="1" id="KW-1185">Reference proteome</keyword>
<proteinExistence type="predicted"/>
<organism evidence="1 2">
    <name type="scientific">Temnothorax curvispinosus</name>
    <dbReference type="NCBI Taxonomy" id="300111"/>
    <lineage>
        <taxon>Eukaryota</taxon>
        <taxon>Metazoa</taxon>
        <taxon>Ecdysozoa</taxon>
        <taxon>Arthropoda</taxon>
        <taxon>Hexapoda</taxon>
        <taxon>Insecta</taxon>
        <taxon>Pterygota</taxon>
        <taxon>Neoptera</taxon>
        <taxon>Endopterygota</taxon>
        <taxon>Hymenoptera</taxon>
        <taxon>Apocrita</taxon>
        <taxon>Aculeata</taxon>
        <taxon>Formicoidea</taxon>
        <taxon>Formicidae</taxon>
        <taxon>Myrmicinae</taxon>
        <taxon>Temnothorax</taxon>
    </lineage>
</organism>
<gene>
    <name evidence="2" type="primary">LOC112465036</name>
</gene>
<dbReference type="Proteomes" id="UP000504618">
    <property type="component" value="Unplaced"/>
</dbReference>
<accession>A0A6J1R219</accession>
<evidence type="ECO:0000313" key="1">
    <source>
        <dbReference type="Proteomes" id="UP000504618"/>
    </source>
</evidence>
<name>A0A6J1R219_9HYME</name>
<dbReference type="GeneID" id="112465036"/>
<protein>
    <submittedName>
        <fullName evidence="2">Uncharacterized protein LOC112465036 isoform X5</fullName>
    </submittedName>
</protein>
<dbReference type="AlphaFoldDB" id="A0A6J1R219"/>